<dbReference type="GO" id="GO:0008446">
    <property type="term" value="F:GDP-mannose 4,6-dehydratase activity"/>
    <property type="evidence" value="ECO:0007669"/>
    <property type="project" value="UniProtKB-UniRule"/>
</dbReference>
<evidence type="ECO:0000256" key="6">
    <source>
        <dbReference type="ARBA" id="ARBA00059383"/>
    </source>
</evidence>
<dbReference type="SUPFAM" id="SSF51735">
    <property type="entry name" value="NAD(P)-binding Rossmann-fold domains"/>
    <property type="match status" value="1"/>
</dbReference>
<name>A0A1F6CBU9_HANXR</name>
<dbReference type="AlphaFoldDB" id="A0A1F6CBU9"/>
<evidence type="ECO:0000256" key="7">
    <source>
        <dbReference type="HAMAP-Rule" id="MF_00955"/>
    </source>
</evidence>
<feature type="active site" description="Nucleophile" evidence="7">
    <location>
        <position position="185"/>
    </location>
</feature>
<feature type="domain" description="NAD(P)-binding" evidence="8">
    <location>
        <begin position="11"/>
        <end position="319"/>
    </location>
</feature>
<dbReference type="InterPro" id="IPR016040">
    <property type="entry name" value="NAD(P)-bd_dom"/>
</dbReference>
<evidence type="ECO:0000256" key="2">
    <source>
        <dbReference type="ARBA" id="ARBA00001937"/>
    </source>
</evidence>
<evidence type="ECO:0000256" key="1">
    <source>
        <dbReference type="ARBA" id="ARBA00000188"/>
    </source>
</evidence>
<dbReference type="InterPro" id="IPR006368">
    <property type="entry name" value="GDP_Man_deHydtase"/>
</dbReference>
<dbReference type="EMBL" id="MFKF01000312">
    <property type="protein sequence ID" value="OGG46467.1"/>
    <property type="molecule type" value="Genomic_DNA"/>
</dbReference>
<dbReference type="HAMAP" id="MF_00955">
    <property type="entry name" value="GDP_Man_dehydratase"/>
    <property type="match status" value="1"/>
</dbReference>
<comment type="catalytic activity">
    <reaction evidence="1 7">
        <text>GDP-alpha-D-mannose = GDP-4-dehydro-alpha-D-rhamnose + H2O</text>
        <dbReference type="Rhea" id="RHEA:23820"/>
        <dbReference type="ChEBI" id="CHEBI:15377"/>
        <dbReference type="ChEBI" id="CHEBI:57527"/>
        <dbReference type="ChEBI" id="CHEBI:57964"/>
        <dbReference type="EC" id="4.2.1.47"/>
    </reaction>
</comment>
<reference evidence="9 10" key="1">
    <citation type="journal article" date="2016" name="Nat. Commun.">
        <title>Thousands of microbial genomes shed light on interconnected biogeochemical processes in an aquifer system.</title>
        <authorList>
            <person name="Anantharaman K."/>
            <person name="Brown C.T."/>
            <person name="Hug L.A."/>
            <person name="Sharon I."/>
            <person name="Castelle C.J."/>
            <person name="Probst A.J."/>
            <person name="Thomas B.C."/>
            <person name="Singh A."/>
            <person name="Wilkins M.J."/>
            <person name="Karaoz U."/>
            <person name="Brodie E.L."/>
            <person name="Williams K.H."/>
            <person name="Hubbard S.S."/>
            <person name="Banfield J.F."/>
        </authorList>
    </citation>
    <scope>NUCLEOTIDE SEQUENCE [LARGE SCALE GENOMIC DNA]</scope>
    <source>
        <strain evidence="10">RIFCSPLOWO2_12_FULL_64_10</strain>
    </source>
</reference>
<comment type="caution">
    <text evidence="7">Lacks conserved residue(s) required for the propagation of feature annotation.</text>
</comment>
<dbReference type="PANTHER" id="PTHR43715:SF1">
    <property type="entry name" value="GDP-MANNOSE 4,6 DEHYDRATASE"/>
    <property type="match status" value="1"/>
</dbReference>
<evidence type="ECO:0000256" key="3">
    <source>
        <dbReference type="ARBA" id="ARBA00009263"/>
    </source>
</evidence>
<sequence>MHNSTAKKKALITGITGQDGSYLAEFLLQKGYEVHGAVRRVAFEDPDHRLGRIKHVLPEVVLHAASLESFPSVFKVFRDVQPDECYHLAAQSFVSYSFEDEFSTLNTNINGTHFVLSALREGTPGCRFYFAGSSEMFGKVAATPQNEETRFHPRSAYGISKVAGYELTRNYRETYDIHASAGILYNHESPRRGHEFVTRKITSHAARIKRGLSRELRLGNLEARRDWGHAREYVKAMWMMLQQDTPDDYVIATGESHSVRDFAERAFVCAGLDYRDYVVIDPQLFRPAEVETLQGDATKARERLGWSYNLTFDDLIREMVEADLAAQG</sequence>
<protein>
    <recommendedName>
        <fullName evidence="4 7">GDP-mannose 4,6-dehydratase</fullName>
        <ecNumber evidence="4 7">4.2.1.47</ecNumber>
    </recommendedName>
    <alternativeName>
        <fullName evidence="7">GDP-D-mannose dehydratase</fullName>
    </alternativeName>
</protein>
<dbReference type="EC" id="4.2.1.47" evidence="4 7"/>
<dbReference type="PANTHER" id="PTHR43715">
    <property type="entry name" value="GDP-MANNOSE 4,6-DEHYDRATASE"/>
    <property type="match status" value="1"/>
</dbReference>
<organism evidence="9 10">
    <name type="scientific">Handelsmanbacteria sp. (strain RIFCSPLOWO2_12_FULL_64_10)</name>
    <dbReference type="NCBI Taxonomy" id="1817868"/>
    <lineage>
        <taxon>Bacteria</taxon>
        <taxon>Candidatus Handelsmaniibacteriota</taxon>
    </lineage>
</organism>
<keyword evidence="7" id="KW-0521">NADP</keyword>
<evidence type="ECO:0000256" key="4">
    <source>
        <dbReference type="ARBA" id="ARBA00011989"/>
    </source>
</evidence>
<comment type="similarity">
    <text evidence="3 7">Belongs to the NAD(P)-dependent epimerase/dehydratase family. GDP-mannose 4,6-dehydratase subfamily.</text>
</comment>
<evidence type="ECO:0000313" key="9">
    <source>
        <dbReference type="EMBL" id="OGG46467.1"/>
    </source>
</evidence>
<evidence type="ECO:0000313" key="10">
    <source>
        <dbReference type="Proteomes" id="UP000178606"/>
    </source>
</evidence>
<keyword evidence="5 7" id="KW-0456">Lyase</keyword>
<dbReference type="GO" id="GO:0042351">
    <property type="term" value="P:'de novo' GDP-L-fucose biosynthetic process"/>
    <property type="evidence" value="ECO:0007669"/>
    <property type="project" value="TreeGrafter"/>
</dbReference>
<dbReference type="GO" id="GO:0070401">
    <property type="term" value="F:NADP+ binding"/>
    <property type="evidence" value="ECO:0007669"/>
    <property type="project" value="UniProtKB-UniRule"/>
</dbReference>
<dbReference type="Gene3D" id="3.40.50.720">
    <property type="entry name" value="NAD(P)-binding Rossmann-like Domain"/>
    <property type="match status" value="1"/>
</dbReference>
<dbReference type="CDD" id="cd05260">
    <property type="entry name" value="GDP_MD_SDR_e"/>
    <property type="match status" value="1"/>
</dbReference>
<dbReference type="Pfam" id="PF16363">
    <property type="entry name" value="GDP_Man_Dehyd"/>
    <property type="match status" value="1"/>
</dbReference>
<comment type="function">
    <text evidence="6 7">Catalyzes the conversion of GDP-D-mannose to GDP-4-dehydro-6-deoxy-D-mannose.</text>
</comment>
<dbReference type="Proteomes" id="UP000178606">
    <property type="component" value="Unassembled WGS sequence"/>
</dbReference>
<gene>
    <name evidence="7" type="primary">gmd</name>
    <name evidence="9" type="ORF">A3F84_11695</name>
</gene>
<comment type="cofactor">
    <cofactor evidence="2 7">
        <name>NADP(+)</name>
        <dbReference type="ChEBI" id="CHEBI:58349"/>
    </cofactor>
</comment>
<proteinExistence type="inferred from homology"/>
<dbReference type="InterPro" id="IPR036291">
    <property type="entry name" value="NAD(P)-bd_dom_sf"/>
</dbReference>
<dbReference type="Gene3D" id="3.90.25.10">
    <property type="entry name" value="UDP-galactose 4-epimerase, domain 1"/>
    <property type="match status" value="1"/>
</dbReference>
<evidence type="ECO:0000256" key="5">
    <source>
        <dbReference type="ARBA" id="ARBA00023239"/>
    </source>
</evidence>
<accession>A0A1F6CBU9</accession>
<comment type="caution">
    <text evidence="9">The sequence shown here is derived from an EMBL/GenBank/DDBJ whole genome shotgun (WGS) entry which is preliminary data.</text>
</comment>
<dbReference type="FunFam" id="3.40.50.720:FF:000924">
    <property type="entry name" value="GDP-mannose 4,6 dehydratase"/>
    <property type="match status" value="1"/>
</dbReference>
<evidence type="ECO:0000259" key="8">
    <source>
        <dbReference type="Pfam" id="PF16363"/>
    </source>
</evidence>